<proteinExistence type="inferred from homology"/>
<name>A0A0Q0YL75_9CORY</name>
<dbReference type="Proteomes" id="UP000050517">
    <property type="component" value="Unassembled WGS sequence"/>
</dbReference>
<dbReference type="PANTHER" id="PTHR11022:SF41">
    <property type="entry name" value="PEPTIDOGLYCAN-RECOGNITION PROTEIN LC-RELATED"/>
    <property type="match status" value="1"/>
</dbReference>
<feature type="domain" description="N-acetylmuramoyl-L-alanine amidase" evidence="3">
    <location>
        <begin position="151"/>
        <end position="331"/>
    </location>
</feature>
<dbReference type="InterPro" id="IPR002502">
    <property type="entry name" value="Amidase_domain"/>
</dbReference>
<dbReference type="PROSITE" id="PS51318">
    <property type="entry name" value="TAT"/>
    <property type="match status" value="1"/>
</dbReference>
<dbReference type="Gene3D" id="3.40.80.10">
    <property type="entry name" value="Peptidoglycan recognition protein-like"/>
    <property type="match status" value="1"/>
</dbReference>
<comment type="similarity">
    <text evidence="1">Belongs to the N-acetylmuramoyl-L-alanine amidase 2 family.</text>
</comment>
<evidence type="ECO:0000313" key="6">
    <source>
        <dbReference type="Proteomes" id="UP000050517"/>
    </source>
</evidence>
<gene>
    <name evidence="5" type="ORF">Cocul_02209</name>
</gene>
<organism evidence="5 6">
    <name type="scientific">Corynebacterium oculi</name>
    <dbReference type="NCBI Taxonomy" id="1544416"/>
    <lineage>
        <taxon>Bacteria</taxon>
        <taxon>Bacillati</taxon>
        <taxon>Actinomycetota</taxon>
        <taxon>Actinomycetes</taxon>
        <taxon>Mycobacteriales</taxon>
        <taxon>Corynebacteriaceae</taxon>
        <taxon>Corynebacterium</taxon>
    </lineage>
</organism>
<dbReference type="InterPro" id="IPR015510">
    <property type="entry name" value="PGRP"/>
</dbReference>
<comment type="caution">
    <text evidence="5">The sequence shown here is derived from an EMBL/GenBank/DDBJ whole genome shotgun (WGS) entry which is preliminary data.</text>
</comment>
<dbReference type="GO" id="GO:0008270">
    <property type="term" value="F:zinc ion binding"/>
    <property type="evidence" value="ECO:0007669"/>
    <property type="project" value="InterPro"/>
</dbReference>
<evidence type="ECO:0000259" key="4">
    <source>
        <dbReference type="SMART" id="SM00701"/>
    </source>
</evidence>
<dbReference type="PATRIC" id="fig|1544416.3.peg.2206"/>
<sequence>MKTVLSRRQLGRAALAAGTLLAATRLPLPARAAHPNDYALSLRFPGTTLTPDAPPVTVRFHANGSTISRLVYPSPHCRDGEFPLCSELIAVPENTTEITAPPEVSTHLHPPLTSPAIPLNRSASAVAPSEPEAAVTEDLRVLSREQWGADESLMTWAPEYGAPTCITVHHTEIPTGHEPEYQHNWPAAVRAIYRFHASSDNGGRGWGDIGYHLLIDPEGTVYQGRTTGTPAQAVFSDASAGQAVTAGHVFKANVGNIGVCVIGNFTQDHPTTAAYRSLVTVLGALCRACALDPLGQVRYTNPATEVDITQPTISGHRDWQSVTGISKDCPGRNLWYQLPEIRQHVAERG</sequence>
<dbReference type="SMART" id="SM00701">
    <property type="entry name" value="PGRP"/>
    <property type="match status" value="1"/>
</dbReference>
<dbReference type="InterPro" id="IPR006311">
    <property type="entry name" value="TAT_signal"/>
</dbReference>
<protein>
    <submittedName>
        <fullName evidence="5">N-acetylmuramoyl-L-alanine amidase</fullName>
    </submittedName>
</protein>
<keyword evidence="2" id="KW-0732">Signal</keyword>
<dbReference type="SMART" id="SM00644">
    <property type="entry name" value="Ami_2"/>
    <property type="match status" value="1"/>
</dbReference>
<evidence type="ECO:0000256" key="1">
    <source>
        <dbReference type="ARBA" id="ARBA00007553"/>
    </source>
</evidence>
<dbReference type="PANTHER" id="PTHR11022">
    <property type="entry name" value="PEPTIDOGLYCAN RECOGNITION PROTEIN"/>
    <property type="match status" value="1"/>
</dbReference>
<dbReference type="STRING" id="1544416.Cocul_02209"/>
<reference evidence="5 6" key="1">
    <citation type="submission" date="2015-10" db="EMBL/GenBank/DDBJ databases">
        <title>Corynebacteirum lowii and Corynebacterium oculi species nova, derived from human clinical disease and and emended description of Corynebacterium mastiditis.</title>
        <authorList>
            <person name="Bernard K."/>
            <person name="Pacheco A.L."/>
            <person name="Mcdougall C."/>
            <person name="Burtx T."/>
            <person name="Weibe D."/>
            <person name="Tyler S."/>
            <person name="Olson A.B."/>
            <person name="Cnockaert M."/>
            <person name="Eguchi H."/>
            <person name="Kuwahara T."/>
            <person name="Nakayama-Imaohji H."/>
            <person name="Boudewijins M."/>
            <person name="Van Hoecke F."/>
            <person name="Bernier A.-M."/>
            <person name="Vandamme P."/>
        </authorList>
    </citation>
    <scope>NUCLEOTIDE SEQUENCE [LARGE SCALE GENOMIC DNA]</scope>
    <source>
        <strain evidence="5 6">NML 130210</strain>
    </source>
</reference>
<feature type="signal peptide" evidence="2">
    <location>
        <begin position="1"/>
        <end position="32"/>
    </location>
</feature>
<dbReference type="AlphaFoldDB" id="A0A0Q0YL75"/>
<dbReference type="InterPro" id="IPR006619">
    <property type="entry name" value="PGRP_domain_met/bac"/>
</dbReference>
<dbReference type="GO" id="GO:0008745">
    <property type="term" value="F:N-acetylmuramoyl-L-alanine amidase activity"/>
    <property type="evidence" value="ECO:0007669"/>
    <property type="project" value="InterPro"/>
</dbReference>
<keyword evidence="6" id="KW-1185">Reference proteome</keyword>
<feature type="domain" description="Peptidoglycan recognition protein family" evidence="4">
    <location>
        <begin position="139"/>
        <end position="298"/>
    </location>
</feature>
<evidence type="ECO:0000259" key="3">
    <source>
        <dbReference type="SMART" id="SM00644"/>
    </source>
</evidence>
<evidence type="ECO:0000256" key="2">
    <source>
        <dbReference type="SAM" id="SignalP"/>
    </source>
</evidence>
<accession>A0A0Q0YL75</accession>
<feature type="chain" id="PRO_5006187130" evidence="2">
    <location>
        <begin position="33"/>
        <end position="349"/>
    </location>
</feature>
<evidence type="ECO:0000313" key="5">
    <source>
        <dbReference type="EMBL" id="KQB83236.1"/>
    </source>
</evidence>
<dbReference type="RefSeq" id="WP_055123268.1">
    <property type="nucleotide sequence ID" value="NZ_LKST01000004.1"/>
</dbReference>
<dbReference type="Pfam" id="PF01510">
    <property type="entry name" value="Amidase_2"/>
    <property type="match status" value="1"/>
</dbReference>
<dbReference type="SUPFAM" id="SSF55846">
    <property type="entry name" value="N-acetylmuramoyl-L-alanine amidase-like"/>
    <property type="match status" value="1"/>
</dbReference>
<dbReference type="OrthoDB" id="514320at2"/>
<dbReference type="GO" id="GO:0009253">
    <property type="term" value="P:peptidoglycan catabolic process"/>
    <property type="evidence" value="ECO:0007669"/>
    <property type="project" value="InterPro"/>
</dbReference>
<dbReference type="CDD" id="cd06583">
    <property type="entry name" value="PGRP"/>
    <property type="match status" value="1"/>
</dbReference>
<dbReference type="EMBL" id="LKST01000004">
    <property type="protein sequence ID" value="KQB83236.1"/>
    <property type="molecule type" value="Genomic_DNA"/>
</dbReference>
<dbReference type="InterPro" id="IPR036505">
    <property type="entry name" value="Amidase/PGRP_sf"/>
</dbReference>